<dbReference type="EMBL" id="CAUYUJ010007415">
    <property type="protein sequence ID" value="CAK0820657.1"/>
    <property type="molecule type" value="Genomic_DNA"/>
</dbReference>
<dbReference type="Proteomes" id="UP001189429">
    <property type="component" value="Unassembled WGS sequence"/>
</dbReference>
<feature type="region of interest" description="Disordered" evidence="1">
    <location>
        <begin position="95"/>
        <end position="119"/>
    </location>
</feature>
<keyword evidence="3" id="KW-1185">Reference proteome</keyword>
<reference evidence="2" key="1">
    <citation type="submission" date="2023-10" db="EMBL/GenBank/DDBJ databases">
        <authorList>
            <person name="Chen Y."/>
            <person name="Shah S."/>
            <person name="Dougan E. K."/>
            <person name="Thang M."/>
            <person name="Chan C."/>
        </authorList>
    </citation>
    <scope>NUCLEOTIDE SEQUENCE [LARGE SCALE GENOMIC DNA]</scope>
</reference>
<feature type="compositionally biased region" description="Basic residues" evidence="1">
    <location>
        <begin position="100"/>
        <end position="109"/>
    </location>
</feature>
<feature type="compositionally biased region" description="Basic and acidic residues" evidence="1">
    <location>
        <begin position="15"/>
        <end position="34"/>
    </location>
</feature>
<evidence type="ECO:0000313" key="2">
    <source>
        <dbReference type="EMBL" id="CAK0820657.1"/>
    </source>
</evidence>
<feature type="region of interest" description="Disordered" evidence="1">
    <location>
        <begin position="1"/>
        <end position="81"/>
    </location>
</feature>
<evidence type="ECO:0000256" key="1">
    <source>
        <dbReference type="SAM" id="MobiDB-lite"/>
    </source>
</evidence>
<organism evidence="2 3">
    <name type="scientific">Prorocentrum cordatum</name>
    <dbReference type="NCBI Taxonomy" id="2364126"/>
    <lineage>
        <taxon>Eukaryota</taxon>
        <taxon>Sar</taxon>
        <taxon>Alveolata</taxon>
        <taxon>Dinophyceae</taxon>
        <taxon>Prorocentrales</taxon>
        <taxon>Prorocentraceae</taxon>
        <taxon>Prorocentrum</taxon>
    </lineage>
</organism>
<evidence type="ECO:0000313" key="3">
    <source>
        <dbReference type="Proteomes" id="UP001189429"/>
    </source>
</evidence>
<comment type="caution">
    <text evidence="2">The sequence shown here is derived from an EMBL/GenBank/DDBJ whole genome shotgun (WGS) entry which is preliminary data.</text>
</comment>
<proteinExistence type="predicted"/>
<feature type="compositionally biased region" description="Basic residues" evidence="1">
    <location>
        <begin position="60"/>
        <end position="76"/>
    </location>
</feature>
<accession>A0ABN9RRZ9</accession>
<sequence length="119" mass="13163">VRDADRRQGARAGQKRTDGRQKDPPADGRPHGEVRAGAQQTGPLHRRGRQGLHREERDHGPHRRLREGRDHPRRGRGAAGQLVLVRGAAALHLAAGLRGGRQRRRRRARAGPARGGYGR</sequence>
<protein>
    <submittedName>
        <fullName evidence="2">Uncharacterized protein</fullName>
    </submittedName>
</protein>
<name>A0ABN9RRZ9_9DINO</name>
<gene>
    <name evidence="2" type="ORF">PCOR1329_LOCUS22249</name>
</gene>
<feature type="non-terminal residue" evidence="2">
    <location>
        <position position="1"/>
    </location>
</feature>
<feature type="non-terminal residue" evidence="2">
    <location>
        <position position="119"/>
    </location>
</feature>